<dbReference type="AlphaFoldDB" id="A0A5B1CB81"/>
<dbReference type="EMBL" id="VRLW01000021">
    <property type="protein sequence ID" value="KAA1256820.1"/>
    <property type="molecule type" value="Genomic_DNA"/>
</dbReference>
<evidence type="ECO:0000313" key="2">
    <source>
        <dbReference type="Proteomes" id="UP000322699"/>
    </source>
</evidence>
<protein>
    <submittedName>
        <fullName evidence="1">Uncharacterized protein</fullName>
    </submittedName>
</protein>
<reference evidence="1 2" key="1">
    <citation type="submission" date="2019-08" db="EMBL/GenBank/DDBJ databases">
        <title>Deep-cultivation of Planctomycetes and their phenomic and genomic characterization uncovers novel biology.</title>
        <authorList>
            <person name="Wiegand S."/>
            <person name="Jogler M."/>
            <person name="Boedeker C."/>
            <person name="Pinto D."/>
            <person name="Vollmers J."/>
            <person name="Rivas-Marin E."/>
            <person name="Kohn T."/>
            <person name="Peeters S.H."/>
            <person name="Heuer A."/>
            <person name="Rast P."/>
            <person name="Oberbeckmann S."/>
            <person name="Bunk B."/>
            <person name="Jeske O."/>
            <person name="Meyerdierks A."/>
            <person name="Storesund J.E."/>
            <person name="Kallscheuer N."/>
            <person name="Luecker S."/>
            <person name="Lage O.M."/>
            <person name="Pohl T."/>
            <person name="Merkel B.J."/>
            <person name="Hornburger P."/>
            <person name="Mueller R.-W."/>
            <person name="Bruemmer F."/>
            <person name="Labrenz M."/>
            <person name="Spormann A.M."/>
            <person name="Op Den Camp H."/>
            <person name="Overmann J."/>
            <person name="Amann R."/>
            <person name="Jetten M.S.M."/>
            <person name="Mascher T."/>
            <person name="Medema M.H."/>
            <person name="Devos D.P."/>
            <person name="Kaster A.-K."/>
            <person name="Ovreas L."/>
            <person name="Rohde M."/>
            <person name="Galperin M.Y."/>
            <person name="Jogler C."/>
        </authorList>
    </citation>
    <scope>NUCLEOTIDE SEQUENCE [LARGE SCALE GENOMIC DNA]</scope>
    <source>
        <strain evidence="1 2">LF1</strain>
    </source>
</reference>
<evidence type="ECO:0000313" key="1">
    <source>
        <dbReference type="EMBL" id="KAA1256820.1"/>
    </source>
</evidence>
<keyword evidence="2" id="KW-1185">Reference proteome</keyword>
<accession>A0A5B1CB81</accession>
<dbReference type="Proteomes" id="UP000322699">
    <property type="component" value="Unassembled WGS sequence"/>
</dbReference>
<sequence length="170" mass="18788">MHCVALTNACLLALDILLPDQTCLNARSLLRFHHGDCHPQGRSSRRRTVSRRSVADNHCMHRVAAARFLSACTSNPATSVMLTVIRLNVGTAFDHADSLLPDSDDYTRHHLLILSRHHSRLQQHGNARANTDRLLINHAGTPLHRSSVCLHAPVATYRMAGDLSLATLLL</sequence>
<proteinExistence type="predicted"/>
<gene>
    <name evidence="1" type="ORF">LF1_58940</name>
</gene>
<name>A0A5B1CB81_9BACT</name>
<comment type="caution">
    <text evidence="1">The sequence shown here is derived from an EMBL/GenBank/DDBJ whole genome shotgun (WGS) entry which is preliminary data.</text>
</comment>
<organism evidence="1 2">
    <name type="scientific">Rubripirellula obstinata</name>
    <dbReference type="NCBI Taxonomy" id="406547"/>
    <lineage>
        <taxon>Bacteria</taxon>
        <taxon>Pseudomonadati</taxon>
        <taxon>Planctomycetota</taxon>
        <taxon>Planctomycetia</taxon>
        <taxon>Pirellulales</taxon>
        <taxon>Pirellulaceae</taxon>
        <taxon>Rubripirellula</taxon>
    </lineage>
</organism>